<organism evidence="2 3">
    <name type="scientific">Halorubrum sodomense tailed virus 4</name>
    <dbReference type="NCBI Taxonomy" id="2878013"/>
    <lineage>
        <taxon>Viruses</taxon>
        <taxon>Duplodnaviria</taxon>
        <taxon>Heunggongvirae</taxon>
        <taxon>Uroviricota</taxon>
        <taxon>Caudoviricetes</taxon>
        <taxon>Thumleimavirales</taxon>
        <taxon>Hafunaviridae</taxon>
        <taxon>Haloferacalesvirus</taxon>
        <taxon>Haloferacalesvirus samutsakhonense</taxon>
        <taxon>Haloferacalesvirus HSTV4</taxon>
    </lineage>
</organism>
<evidence type="ECO:0000313" key="3">
    <source>
        <dbReference type="Proteomes" id="UP000827392"/>
    </source>
</evidence>
<sequence length="153" mass="17252">MASKTDGIDRLRRGDISELKVTTALIELGHGVSNTVGDNQRYDLIADINGELHRVQCKTASNPPSQSSYQIELRNRSYRTGGKIRKQTYTGDEIDVYAVYNPHSDEIYWIPFDEAPDEQMRITPKSRSEIVPANRAKANCADELLISERLPSQ</sequence>
<evidence type="ECO:0000259" key="1">
    <source>
        <dbReference type="Pfam" id="PF11645"/>
    </source>
</evidence>
<dbReference type="Gene3D" id="3.40.1350.10">
    <property type="match status" value="1"/>
</dbReference>
<name>A0AAE8XXM7_9CAUD</name>
<accession>A0AAE8XXM7</accession>
<reference evidence="2 3" key="1">
    <citation type="submission" date="2021-05" db="EMBL/GenBank/DDBJ databases">
        <title>Diversity, taxonomy and evolution of archaeal viruses of the class Caudoviricetes.</title>
        <authorList>
            <person name="Liu Y."/>
            <person name="Demina T.A."/>
            <person name="Roux S."/>
            <person name="Aiewsakun P."/>
            <person name="Kazlauskas D."/>
            <person name="Simmonds P."/>
            <person name="Prangishvili D."/>
            <person name="Oksanen H.M."/>
            <person name="Krupovic M."/>
        </authorList>
    </citation>
    <scope>NUCLEOTIDE SEQUENCE [LARGE SCALE GENOMIC DNA]</scope>
    <source>
        <strain evidence="2">HSTV-4/6</strain>
    </source>
</reference>
<dbReference type="Pfam" id="PF11645">
    <property type="entry name" value="PDDEXK_5"/>
    <property type="match status" value="1"/>
</dbReference>
<dbReference type="EMBL" id="MZ334501">
    <property type="protein sequence ID" value="UBF20278.1"/>
    <property type="molecule type" value="Genomic_DNA"/>
</dbReference>
<protein>
    <submittedName>
        <fullName evidence="2">PD-(D/E)XK nuclease</fullName>
    </submittedName>
</protein>
<keyword evidence="3" id="KW-1185">Reference proteome</keyword>
<proteinExistence type="predicted"/>
<evidence type="ECO:0000313" key="2">
    <source>
        <dbReference type="EMBL" id="UBF20278.1"/>
    </source>
</evidence>
<dbReference type="InterPro" id="IPR011856">
    <property type="entry name" value="tRNA_endonuc-like_dom_sf"/>
</dbReference>
<dbReference type="GO" id="GO:0003676">
    <property type="term" value="F:nucleic acid binding"/>
    <property type="evidence" value="ECO:0007669"/>
    <property type="project" value="InterPro"/>
</dbReference>
<dbReference type="Proteomes" id="UP000827392">
    <property type="component" value="Segment"/>
</dbReference>
<gene>
    <name evidence="2" type="ORF">HSTV-4_gp71</name>
</gene>
<feature type="domain" description="PD(D/E)XK endonuclease" evidence="1">
    <location>
        <begin position="12"/>
        <end position="124"/>
    </location>
</feature>
<dbReference type="InterPro" id="IPR021671">
    <property type="entry name" value="PD(D/E)XK_Endonuc"/>
</dbReference>